<protein>
    <submittedName>
        <fullName evidence="1">Uncharacterized protein</fullName>
    </submittedName>
</protein>
<organism evidence="1">
    <name type="scientific">Pararge aegeria</name>
    <name type="common">speckled wood butterfly</name>
    <dbReference type="NCBI Taxonomy" id="116150"/>
    <lineage>
        <taxon>Eukaryota</taxon>
        <taxon>Metazoa</taxon>
        <taxon>Ecdysozoa</taxon>
        <taxon>Arthropoda</taxon>
        <taxon>Hexapoda</taxon>
        <taxon>Insecta</taxon>
        <taxon>Pterygota</taxon>
        <taxon>Neoptera</taxon>
        <taxon>Endopterygota</taxon>
        <taxon>Lepidoptera</taxon>
        <taxon>Glossata</taxon>
        <taxon>Ditrysia</taxon>
        <taxon>Papilionoidea</taxon>
        <taxon>Nymphalidae</taxon>
        <taxon>Satyrinae</taxon>
        <taxon>Satyrini</taxon>
        <taxon>Parargina</taxon>
        <taxon>Pararge</taxon>
    </lineage>
</organism>
<dbReference type="AlphaFoldDB" id="S4PSY5"/>
<reference evidence="1" key="2">
    <citation type="submission" date="2013-05" db="EMBL/GenBank/DDBJ databases">
        <authorList>
            <person name="Carter J.-M."/>
            <person name="Baker S.C."/>
            <person name="Pink R."/>
            <person name="Carter D.R.F."/>
            <person name="Collins A."/>
            <person name="Tomlin J."/>
            <person name="Gibbs M."/>
            <person name="Breuker C.J."/>
        </authorList>
    </citation>
    <scope>NUCLEOTIDE SEQUENCE</scope>
    <source>
        <tissue evidence="1">Ovary</tissue>
    </source>
</reference>
<sequence>MFSPNAPVTVVRIHVRMTPGIGALVFAGEDAVFVACVNVAENLKDMCRVRRYLLNVRSAFTRIPSNRLYLVDIFLSVCVVTV</sequence>
<proteinExistence type="predicted"/>
<name>S4PSY5_9NEOP</name>
<accession>S4PSY5</accession>
<reference evidence="1" key="1">
    <citation type="journal article" date="2013" name="BMC Genomics">
        <title>Unscrambling butterfly oogenesis.</title>
        <authorList>
            <person name="Carter J.M."/>
            <person name="Baker S.C."/>
            <person name="Pink R."/>
            <person name="Carter D.R."/>
            <person name="Collins A."/>
            <person name="Tomlin J."/>
            <person name="Gibbs M."/>
            <person name="Breuker C.J."/>
        </authorList>
    </citation>
    <scope>NUCLEOTIDE SEQUENCE</scope>
    <source>
        <tissue evidence="1">Ovary</tissue>
    </source>
</reference>
<dbReference type="EMBL" id="GAIX01012978">
    <property type="protein sequence ID" value="JAA79582.1"/>
    <property type="molecule type" value="Transcribed_RNA"/>
</dbReference>
<evidence type="ECO:0000313" key="1">
    <source>
        <dbReference type="EMBL" id="JAA79582.1"/>
    </source>
</evidence>